<dbReference type="InterPro" id="IPR020992">
    <property type="entry name" value="Tail_Prtase_C"/>
</dbReference>
<dbReference type="InterPro" id="IPR004447">
    <property type="entry name" value="Peptidase_S41A"/>
</dbReference>
<dbReference type="Proteomes" id="UP000321204">
    <property type="component" value="Chromosome"/>
</dbReference>
<dbReference type="CDD" id="cd07560">
    <property type="entry name" value="Peptidase_S41_CPP"/>
    <property type="match status" value="1"/>
</dbReference>
<dbReference type="Gene3D" id="2.30.42.10">
    <property type="match status" value="1"/>
</dbReference>
<dbReference type="Pfam" id="PF11818">
    <property type="entry name" value="DUF3340"/>
    <property type="match status" value="1"/>
</dbReference>
<feature type="domain" description="PDZ" evidence="6">
    <location>
        <begin position="247"/>
        <end position="321"/>
    </location>
</feature>
<dbReference type="FunFam" id="3.90.226.10:FF:000090">
    <property type="entry name" value="Tail-specific protease"/>
    <property type="match status" value="1"/>
</dbReference>
<evidence type="ECO:0000313" key="8">
    <source>
        <dbReference type="Proteomes" id="UP000321204"/>
    </source>
</evidence>
<dbReference type="SMART" id="SM00228">
    <property type="entry name" value="PDZ"/>
    <property type="match status" value="1"/>
</dbReference>
<reference evidence="7 8" key="1">
    <citation type="journal article" date="2015" name="Int. J. Syst. Evol. Microbiol.">
        <title>Flavisolibacter ginsenosidimutans sp. nov., with ginsenoside-converting activity isolated from soil used for cultivating ginseng.</title>
        <authorList>
            <person name="Zhao Y."/>
            <person name="Liu Q."/>
            <person name="Kang M.S."/>
            <person name="Jin F."/>
            <person name="Yu H."/>
            <person name="Im W.T."/>
        </authorList>
    </citation>
    <scope>NUCLEOTIDE SEQUENCE [LARGE SCALE GENOMIC DNA]</scope>
    <source>
        <strain evidence="7 8">Gsoil 636</strain>
    </source>
</reference>
<dbReference type="GO" id="GO:0030288">
    <property type="term" value="C:outer membrane-bounded periplasmic space"/>
    <property type="evidence" value="ECO:0007669"/>
    <property type="project" value="TreeGrafter"/>
</dbReference>
<gene>
    <name evidence="7" type="ORF">FSB75_00945</name>
</gene>
<dbReference type="Pfam" id="PF17804">
    <property type="entry name" value="TSP_NTD"/>
    <property type="match status" value="1"/>
</dbReference>
<dbReference type="OrthoDB" id="9812068at2"/>
<dbReference type="InterPro" id="IPR029045">
    <property type="entry name" value="ClpP/crotonase-like_dom_sf"/>
</dbReference>
<evidence type="ECO:0000313" key="7">
    <source>
        <dbReference type="EMBL" id="QEC54524.1"/>
    </source>
</evidence>
<dbReference type="SUPFAM" id="SSF52096">
    <property type="entry name" value="ClpP/crotonase"/>
    <property type="match status" value="1"/>
</dbReference>
<dbReference type="Gene3D" id="3.90.226.10">
    <property type="entry name" value="2-enoyl-CoA Hydratase, Chain A, domain 1"/>
    <property type="match status" value="1"/>
</dbReference>
<name>A0A5B8UD81_9BACT</name>
<dbReference type="Pfam" id="PF00595">
    <property type="entry name" value="PDZ"/>
    <property type="match status" value="1"/>
</dbReference>
<evidence type="ECO:0000256" key="3">
    <source>
        <dbReference type="ARBA" id="ARBA00022801"/>
    </source>
</evidence>
<dbReference type="AlphaFoldDB" id="A0A5B8UD81"/>
<dbReference type="SUPFAM" id="SSF50156">
    <property type="entry name" value="PDZ domain-like"/>
    <property type="match status" value="1"/>
</dbReference>
<sequence>MKRLPIVLALVLAGVFFAFRSQGKTNTLPPGKYEKILQIVGAILTQGHYEPKTFDDDFSRKIFNKYFEDLDPEKNIFLQADVKSLDKYSTTIDEEVKGAAPVTFFKEAGKIFDVRIKEAEAYYKEILAKPFDFTKDETYNADADKKPFPATEAARKEEWRKYLKYLTLQRYADLLDSRESSKGKEGAINKTDAELEKEARDKVSAAMARTFDRYHNKFTEEDKFDVFVNTITEMEDPHTEFMPPLDKRYFDETMSGKFYGIGAQLQYDEGNIKIASILPGGPAQKSGQVEAGDIIVRVAQGKEAPVELSGFTVQDAVKLIRGKKDTEVKLTLRKKDGTLKTIDLVRDEIVQDEAYVRSVVINEGSQKTGYIYLPEFYADFNEMNGVRSGMDVAKEVNKLKAEGVDGIVIDLRNNGGGALYDVIQIAGLFIDQGPVVQVRDRQGKPQVMKDRDEGVVYDGPLVVMVNEMSASASEILAAAIQDYGRGVIIGSTSTYGKGTVQRTIGLDPESNFSNQNSELGSLKLTLQKFYRISGGSTQQRGVQPDIVVPDYLERLKIRERDNPYSLPYDEISKATYNKWKAGYNLDVVKQAASTRIAADTTFKRIQDASVYVGKQNDKAYSLQLDKYRQDQKQIRDAIKRIDNLTKLQKPLATSFLKVDESKYVSADKDKNERYKQWLSGVSKDVYVDQAVKVIKDIVSQQNLAKSSEKKEPVKAF</sequence>
<dbReference type="GO" id="GO:0007165">
    <property type="term" value="P:signal transduction"/>
    <property type="evidence" value="ECO:0007669"/>
    <property type="project" value="TreeGrafter"/>
</dbReference>
<dbReference type="SMART" id="SM00245">
    <property type="entry name" value="TSPc"/>
    <property type="match status" value="1"/>
</dbReference>
<evidence type="ECO:0000256" key="5">
    <source>
        <dbReference type="RuleBase" id="RU004404"/>
    </source>
</evidence>
<evidence type="ECO:0000256" key="4">
    <source>
        <dbReference type="ARBA" id="ARBA00022825"/>
    </source>
</evidence>
<dbReference type="InterPro" id="IPR005151">
    <property type="entry name" value="Tail-specific_protease"/>
</dbReference>
<dbReference type="KEGG" id="fgg:FSB75_00945"/>
<dbReference type="NCBIfam" id="TIGR00225">
    <property type="entry name" value="prc"/>
    <property type="match status" value="1"/>
</dbReference>
<dbReference type="GO" id="GO:0004175">
    <property type="term" value="F:endopeptidase activity"/>
    <property type="evidence" value="ECO:0007669"/>
    <property type="project" value="TreeGrafter"/>
</dbReference>
<dbReference type="CDD" id="cd06782">
    <property type="entry name" value="cpPDZ_CPP-like"/>
    <property type="match status" value="1"/>
</dbReference>
<evidence type="ECO:0000259" key="6">
    <source>
        <dbReference type="PROSITE" id="PS50106"/>
    </source>
</evidence>
<dbReference type="EMBL" id="CP042433">
    <property type="protein sequence ID" value="QEC54524.1"/>
    <property type="molecule type" value="Genomic_DNA"/>
</dbReference>
<evidence type="ECO:0000256" key="2">
    <source>
        <dbReference type="ARBA" id="ARBA00022670"/>
    </source>
</evidence>
<dbReference type="GO" id="GO:0006508">
    <property type="term" value="P:proteolysis"/>
    <property type="evidence" value="ECO:0007669"/>
    <property type="project" value="UniProtKB-KW"/>
</dbReference>
<dbReference type="PROSITE" id="PS50106">
    <property type="entry name" value="PDZ"/>
    <property type="match status" value="1"/>
</dbReference>
<keyword evidence="8" id="KW-1185">Reference proteome</keyword>
<dbReference type="RefSeq" id="WP_146781532.1">
    <property type="nucleotide sequence ID" value="NZ_BAABIO010000006.1"/>
</dbReference>
<comment type="similarity">
    <text evidence="1 5">Belongs to the peptidase S41A family.</text>
</comment>
<evidence type="ECO:0000256" key="1">
    <source>
        <dbReference type="ARBA" id="ARBA00009179"/>
    </source>
</evidence>
<proteinExistence type="inferred from homology"/>
<dbReference type="GO" id="GO:0008236">
    <property type="term" value="F:serine-type peptidase activity"/>
    <property type="evidence" value="ECO:0007669"/>
    <property type="project" value="UniProtKB-KW"/>
</dbReference>
<keyword evidence="4 5" id="KW-0720">Serine protease</keyword>
<dbReference type="PANTHER" id="PTHR32060:SF22">
    <property type="entry name" value="CARBOXYL-TERMINAL-PROCESSING PEPTIDASE 3, CHLOROPLASTIC"/>
    <property type="match status" value="1"/>
</dbReference>
<organism evidence="7 8">
    <name type="scientific">Flavisolibacter ginsenosidimutans</name>
    <dbReference type="NCBI Taxonomy" id="661481"/>
    <lineage>
        <taxon>Bacteria</taxon>
        <taxon>Pseudomonadati</taxon>
        <taxon>Bacteroidota</taxon>
        <taxon>Chitinophagia</taxon>
        <taxon>Chitinophagales</taxon>
        <taxon>Chitinophagaceae</taxon>
        <taxon>Flavisolibacter</taxon>
    </lineage>
</organism>
<dbReference type="Gene3D" id="3.30.750.44">
    <property type="match status" value="1"/>
</dbReference>
<dbReference type="Pfam" id="PF03572">
    <property type="entry name" value="Peptidase_S41"/>
    <property type="match status" value="1"/>
</dbReference>
<dbReference type="InterPro" id="IPR040573">
    <property type="entry name" value="TSP_N"/>
</dbReference>
<accession>A0A5B8UD81</accession>
<keyword evidence="3 5" id="KW-0378">Hydrolase</keyword>
<keyword evidence="2 5" id="KW-0645">Protease</keyword>
<dbReference type="InterPro" id="IPR001478">
    <property type="entry name" value="PDZ"/>
</dbReference>
<protein>
    <submittedName>
        <fullName evidence="7">Tail-specific protease</fullName>
    </submittedName>
</protein>
<dbReference type="InterPro" id="IPR036034">
    <property type="entry name" value="PDZ_sf"/>
</dbReference>
<dbReference type="PANTHER" id="PTHR32060">
    <property type="entry name" value="TAIL-SPECIFIC PROTEASE"/>
    <property type="match status" value="1"/>
</dbReference>